<dbReference type="OrthoDB" id="9777755at2"/>
<keyword evidence="3" id="KW-0378">Hydrolase</keyword>
<feature type="domain" description="CAAX prenyl protease 2/Lysostaphin resistance protein A-like" evidence="2">
    <location>
        <begin position="113"/>
        <end position="206"/>
    </location>
</feature>
<dbReference type="EMBL" id="PYGD01000002">
    <property type="protein sequence ID" value="PSK93472.1"/>
    <property type="molecule type" value="Genomic_DNA"/>
</dbReference>
<evidence type="ECO:0000313" key="4">
    <source>
        <dbReference type="Proteomes" id="UP000240572"/>
    </source>
</evidence>
<keyword evidence="4" id="KW-1185">Reference proteome</keyword>
<dbReference type="PANTHER" id="PTHR35797">
    <property type="entry name" value="PROTEASE-RELATED"/>
    <property type="match status" value="1"/>
</dbReference>
<feature type="transmembrane region" description="Helical" evidence="1">
    <location>
        <begin position="12"/>
        <end position="29"/>
    </location>
</feature>
<organism evidence="3 4">
    <name type="scientific">Taibaiella chishuiensis</name>
    <dbReference type="NCBI Taxonomy" id="1434707"/>
    <lineage>
        <taxon>Bacteria</taxon>
        <taxon>Pseudomonadati</taxon>
        <taxon>Bacteroidota</taxon>
        <taxon>Chitinophagia</taxon>
        <taxon>Chitinophagales</taxon>
        <taxon>Chitinophagaceae</taxon>
        <taxon>Taibaiella</taxon>
    </lineage>
</organism>
<dbReference type="InterPro" id="IPR003675">
    <property type="entry name" value="Rce1/LyrA-like_dom"/>
</dbReference>
<keyword evidence="1" id="KW-0472">Membrane</keyword>
<feature type="transmembrane region" description="Helical" evidence="1">
    <location>
        <begin position="169"/>
        <end position="190"/>
    </location>
</feature>
<dbReference type="GO" id="GO:0080120">
    <property type="term" value="P:CAAX-box protein maturation"/>
    <property type="evidence" value="ECO:0007669"/>
    <property type="project" value="UniProtKB-ARBA"/>
</dbReference>
<dbReference type="GO" id="GO:0004175">
    <property type="term" value="F:endopeptidase activity"/>
    <property type="evidence" value="ECO:0007669"/>
    <property type="project" value="UniProtKB-ARBA"/>
</dbReference>
<keyword evidence="1" id="KW-1133">Transmembrane helix</keyword>
<name>A0A2P8D8E4_9BACT</name>
<dbReference type="AlphaFoldDB" id="A0A2P8D8E4"/>
<feature type="transmembrane region" description="Helical" evidence="1">
    <location>
        <begin position="86"/>
        <end position="105"/>
    </location>
</feature>
<dbReference type="Proteomes" id="UP000240572">
    <property type="component" value="Unassembled WGS sequence"/>
</dbReference>
<dbReference type="InterPro" id="IPR042150">
    <property type="entry name" value="MmRce1-like"/>
</dbReference>
<dbReference type="GO" id="GO:0006508">
    <property type="term" value="P:proteolysis"/>
    <property type="evidence" value="ECO:0007669"/>
    <property type="project" value="UniProtKB-KW"/>
</dbReference>
<reference evidence="3 4" key="1">
    <citation type="submission" date="2018-03" db="EMBL/GenBank/DDBJ databases">
        <title>Genomic Encyclopedia of Type Strains, Phase III (KMG-III): the genomes of soil and plant-associated and newly described type strains.</title>
        <authorList>
            <person name="Whitman W."/>
        </authorList>
    </citation>
    <scope>NUCLEOTIDE SEQUENCE [LARGE SCALE GENOMIC DNA]</scope>
    <source>
        <strain evidence="3 4">CGMCC 1.12700</strain>
    </source>
</reference>
<comment type="caution">
    <text evidence="3">The sequence shown here is derived from an EMBL/GenBank/DDBJ whole genome shotgun (WGS) entry which is preliminary data.</text>
</comment>
<proteinExistence type="predicted"/>
<evidence type="ECO:0000259" key="2">
    <source>
        <dbReference type="Pfam" id="PF02517"/>
    </source>
</evidence>
<keyword evidence="3" id="KW-0645">Protease</keyword>
<accession>A0A2P8D8E4</accession>
<keyword evidence="1" id="KW-0812">Transmembrane</keyword>
<sequence>MSLAVQIRSTNWRNLFFFYGTVLAGTYLARKLPNLLNLLLAQFTDIPFSFNYNHGIAVLLLSLLFYRFSRTRRTVSLLGTDKRRSLLFPLVLLVCYTAYGIDNSYGINRHVWAPLLCCLALGYNIMEEFAWRGYLADSLGPLPYWLKSIVSGLLWGCWHLLVFNNFDPYGGFPIFLLFCVVFSFILNFAVQRTRSLWVAACVHAFILQTNIAALVCLALFGVLLLTWNMGSKSAPGIVKQDR</sequence>
<evidence type="ECO:0000256" key="1">
    <source>
        <dbReference type="SAM" id="Phobius"/>
    </source>
</evidence>
<feature type="transmembrane region" description="Helical" evidence="1">
    <location>
        <begin position="49"/>
        <end position="66"/>
    </location>
</feature>
<dbReference type="RefSeq" id="WP_106522472.1">
    <property type="nucleotide sequence ID" value="NZ_PYGD01000002.1"/>
</dbReference>
<feature type="transmembrane region" description="Helical" evidence="1">
    <location>
        <begin position="142"/>
        <end position="163"/>
    </location>
</feature>
<dbReference type="PANTHER" id="PTHR35797:SF1">
    <property type="entry name" value="PROTEASE"/>
    <property type="match status" value="1"/>
</dbReference>
<dbReference type="Pfam" id="PF02517">
    <property type="entry name" value="Rce1-like"/>
    <property type="match status" value="1"/>
</dbReference>
<gene>
    <name evidence="3" type="ORF">B0I18_102442</name>
</gene>
<feature type="transmembrane region" description="Helical" evidence="1">
    <location>
        <begin position="197"/>
        <end position="225"/>
    </location>
</feature>
<evidence type="ECO:0000313" key="3">
    <source>
        <dbReference type="EMBL" id="PSK93472.1"/>
    </source>
</evidence>
<protein>
    <submittedName>
        <fullName evidence="3">CAAX prenyl protease-like protein</fullName>
    </submittedName>
</protein>